<comment type="caution">
    <text evidence="1">The sequence shown here is derived from an EMBL/GenBank/DDBJ whole genome shotgun (WGS) entry which is preliminary data.</text>
</comment>
<dbReference type="AlphaFoldDB" id="K0T7B5"/>
<evidence type="ECO:0000313" key="1">
    <source>
        <dbReference type="EMBL" id="EJK66347.1"/>
    </source>
</evidence>
<keyword evidence="2" id="KW-1185">Reference proteome</keyword>
<name>K0T7B5_THAOC</name>
<evidence type="ECO:0000313" key="2">
    <source>
        <dbReference type="Proteomes" id="UP000266841"/>
    </source>
</evidence>
<sequence length="247" mass="26970">MGYKRLPALIRTRIAARRVVDESRKSLELESLFAASMVHRQRIGRIMSLDSEDGIVSDGVEALGYAPVELNDVASASVLRQLRGLGAVYVYQSVNQMEGMTEVAQARVILQGLAGHAASKTSSVLDMICKGEGPFLKLYDEVFNEDGKQLVLKPGLHKTGKRIVAGVNFNPEVLLRNSFKRPDNGYVGGKTCLDQAKKCVRFAKKMLSLFPKLVGKIIELGPDGMVASYHSGVRSAHSQGRARKKLA</sequence>
<gene>
    <name evidence="1" type="ORF">THAOC_12740</name>
</gene>
<organism evidence="1 2">
    <name type="scientific">Thalassiosira oceanica</name>
    <name type="common">Marine diatom</name>
    <dbReference type="NCBI Taxonomy" id="159749"/>
    <lineage>
        <taxon>Eukaryota</taxon>
        <taxon>Sar</taxon>
        <taxon>Stramenopiles</taxon>
        <taxon>Ochrophyta</taxon>
        <taxon>Bacillariophyta</taxon>
        <taxon>Coscinodiscophyceae</taxon>
        <taxon>Thalassiosirophycidae</taxon>
        <taxon>Thalassiosirales</taxon>
        <taxon>Thalassiosiraceae</taxon>
        <taxon>Thalassiosira</taxon>
    </lineage>
</organism>
<reference evidence="1 2" key="1">
    <citation type="journal article" date="2012" name="Genome Biol.">
        <title>Genome and low-iron response of an oceanic diatom adapted to chronic iron limitation.</title>
        <authorList>
            <person name="Lommer M."/>
            <person name="Specht M."/>
            <person name="Roy A.S."/>
            <person name="Kraemer L."/>
            <person name="Andreson R."/>
            <person name="Gutowska M.A."/>
            <person name="Wolf J."/>
            <person name="Bergner S.V."/>
            <person name="Schilhabel M.B."/>
            <person name="Klostermeier U.C."/>
            <person name="Beiko R.G."/>
            <person name="Rosenstiel P."/>
            <person name="Hippler M."/>
            <person name="Laroche J."/>
        </authorList>
    </citation>
    <scope>NUCLEOTIDE SEQUENCE [LARGE SCALE GENOMIC DNA]</scope>
    <source>
        <strain evidence="1 2">CCMP1005</strain>
    </source>
</reference>
<dbReference type="Proteomes" id="UP000266841">
    <property type="component" value="Unassembled WGS sequence"/>
</dbReference>
<accession>K0T7B5</accession>
<dbReference type="EMBL" id="AGNL01015048">
    <property type="protein sequence ID" value="EJK66347.1"/>
    <property type="molecule type" value="Genomic_DNA"/>
</dbReference>
<protein>
    <submittedName>
        <fullName evidence="1">Uncharacterized protein</fullName>
    </submittedName>
</protein>
<proteinExistence type="predicted"/>